<dbReference type="GO" id="GO:0005856">
    <property type="term" value="C:cytoskeleton"/>
    <property type="evidence" value="ECO:0007669"/>
    <property type="project" value="TreeGrafter"/>
</dbReference>
<keyword evidence="5" id="KW-1185">Reference proteome</keyword>
<dbReference type="Pfam" id="PF21771">
    <property type="entry name" value="CFAP58_CC"/>
    <property type="match status" value="1"/>
</dbReference>
<proteinExistence type="predicted"/>
<evidence type="ECO:0000313" key="5">
    <source>
        <dbReference type="Proteomes" id="UP000887116"/>
    </source>
</evidence>
<organism evidence="4 5">
    <name type="scientific">Trichonephila clavata</name>
    <name type="common">Joro spider</name>
    <name type="synonym">Nephila clavata</name>
    <dbReference type="NCBI Taxonomy" id="2740835"/>
    <lineage>
        <taxon>Eukaryota</taxon>
        <taxon>Metazoa</taxon>
        <taxon>Ecdysozoa</taxon>
        <taxon>Arthropoda</taxon>
        <taxon>Chelicerata</taxon>
        <taxon>Arachnida</taxon>
        <taxon>Araneae</taxon>
        <taxon>Araneomorphae</taxon>
        <taxon>Entelegynae</taxon>
        <taxon>Araneoidea</taxon>
        <taxon>Nephilidae</taxon>
        <taxon>Trichonephila</taxon>
    </lineage>
</organism>
<feature type="coiled-coil region" evidence="2">
    <location>
        <begin position="42"/>
        <end position="69"/>
    </location>
</feature>
<dbReference type="PANTHER" id="PTHR32083">
    <property type="entry name" value="CILIA AND FLAGELLA-ASSOCIATED PROTEIN 58-RELATED"/>
    <property type="match status" value="1"/>
</dbReference>
<evidence type="ECO:0000256" key="2">
    <source>
        <dbReference type="SAM" id="Coils"/>
    </source>
</evidence>
<feature type="coiled-coil region" evidence="2">
    <location>
        <begin position="544"/>
        <end position="665"/>
    </location>
</feature>
<dbReference type="EMBL" id="BMAO01029441">
    <property type="protein sequence ID" value="GFR31659.1"/>
    <property type="molecule type" value="Genomic_DNA"/>
</dbReference>
<evidence type="ECO:0000256" key="1">
    <source>
        <dbReference type="ARBA" id="ARBA00023054"/>
    </source>
</evidence>
<dbReference type="OrthoDB" id="6425954at2759"/>
<dbReference type="PANTHER" id="PTHR32083:SF0">
    <property type="entry name" value="CILIA AND FLAGELLA-ASSOCIATED PROTEIN 58"/>
    <property type="match status" value="1"/>
</dbReference>
<feature type="coiled-coil region" evidence="2">
    <location>
        <begin position="397"/>
        <end position="508"/>
    </location>
</feature>
<name>A0A8X6M540_TRICU</name>
<feature type="coiled-coil region" evidence="2">
    <location>
        <begin position="789"/>
        <end position="816"/>
    </location>
</feature>
<evidence type="ECO:0000313" key="4">
    <source>
        <dbReference type="EMBL" id="GFR31659.1"/>
    </source>
</evidence>
<reference evidence="4" key="1">
    <citation type="submission" date="2020-07" db="EMBL/GenBank/DDBJ databases">
        <title>Multicomponent nature underlies the extraordinary mechanical properties of spider dragline silk.</title>
        <authorList>
            <person name="Kono N."/>
            <person name="Nakamura H."/>
            <person name="Mori M."/>
            <person name="Yoshida Y."/>
            <person name="Ohtoshi R."/>
            <person name="Malay A.D."/>
            <person name="Moran D.A.P."/>
            <person name="Tomita M."/>
            <person name="Numata K."/>
            <person name="Arakawa K."/>
        </authorList>
    </citation>
    <scope>NUCLEOTIDE SEQUENCE</scope>
</reference>
<evidence type="ECO:0000259" key="3">
    <source>
        <dbReference type="Pfam" id="PF21771"/>
    </source>
</evidence>
<feature type="coiled-coil region" evidence="2">
    <location>
        <begin position="98"/>
        <end position="357"/>
    </location>
</feature>
<sequence length="825" mass="97287">MPLIIGKLFNVISSFQQALIEIRKNKIAENFENEFSEVLDVLKKAAHSRKQLLNKCQELSIEVALKEKAFLETDKKYKESEILCEKLKEELIKGSKCIENLGENEVKYKEKISDLELKLFNLENEQDTTVPEKEKAFELEAERERKLLNSRISQLESELKIKDTSEMEVKAKLLETMAAMQKLEGNLEALRQRLKQELERSQNIVKDRHSTEREVRNKEDRILELEGTVANLKRKIDEMGKQINSYENRISKHQHKIDSLKKLYYRTQEQAQIQIEEFKILSSEKDKLIMMMKRKEEDLKSLNAKLVEAINEKESILQKSLNVQNQKQNSNIKCELLEKQLLENEKFIIQLKKHQAEHDSEVATLIKEKALLAKNILKMESIIEKHSSEFKINEKERITLHQDLKKAEQKLEKQNRIISNLEGMKTQLLNDITDLTKKIEKLNNDISVHEDREASMKAKIIEITSNLAQQKDISSGAITDRKIFCQQYKEMKENRDQLKQKIDILEGCINDLSQFQNSQAEEINNWKKKWESLDLQNKNLMTKLAQEETDKTALRIHLKQLEEQIQSYLQIISKKENIIKGLQTKVNYASEECMVLRSQQKTQKKELNCLEEKLIQSEIRISWEQDLYNTLKNGTKLLHLEILRLTNEKNTLMCKVNDLEKLKQNFTYAKQELHHERYKNSALENAMQQPLNVHRWRLLKGTDPEKYELIENFQTMQKQLLRKSVEVEKKDKKLSKMAKVVDQLKGMSSRKKYLEEKCARDANLNELIKEKNNKIKVLSFEINMNETYMSSYQAEISRLKEELRKLKLKLFFKEKRKIAPVLVDK</sequence>
<feature type="domain" description="Cilia- and flagella-associated protein 58 central coiled coil" evidence="3">
    <location>
        <begin position="352"/>
        <end position="652"/>
    </location>
</feature>
<keyword evidence="4" id="KW-0966">Cell projection</keyword>
<accession>A0A8X6M540</accession>
<dbReference type="AlphaFoldDB" id="A0A8X6M540"/>
<keyword evidence="1 2" id="KW-0175">Coiled coil</keyword>
<protein>
    <submittedName>
        <fullName evidence="4">Cilia- and flagella-associated protein 58</fullName>
    </submittedName>
</protein>
<keyword evidence="4" id="KW-0282">Flagellum</keyword>
<dbReference type="Proteomes" id="UP000887116">
    <property type="component" value="Unassembled WGS sequence"/>
</dbReference>
<keyword evidence="4" id="KW-0969">Cilium</keyword>
<comment type="caution">
    <text evidence="4">The sequence shown here is derived from an EMBL/GenBank/DDBJ whole genome shotgun (WGS) entry which is preliminary data.</text>
</comment>
<dbReference type="InterPro" id="IPR049270">
    <property type="entry name" value="CFAP58_CC"/>
</dbReference>
<gene>
    <name evidence="4" type="primary">CFAP58</name>
    <name evidence="4" type="ORF">TNCT_161581</name>
</gene>